<dbReference type="RefSeq" id="XP_016210506.1">
    <property type="nucleotide sequence ID" value="XM_016361646.1"/>
</dbReference>
<dbReference type="InterPro" id="IPR011008">
    <property type="entry name" value="Dimeric_a/b-barrel"/>
</dbReference>
<evidence type="ECO:0000313" key="1">
    <source>
        <dbReference type="EMBL" id="KIW00637.1"/>
    </source>
</evidence>
<dbReference type="VEuPathDB" id="FungiDB:PV09_07831"/>
<evidence type="ECO:0008006" key="3">
    <source>
        <dbReference type="Google" id="ProtNLM"/>
    </source>
</evidence>
<evidence type="ECO:0000313" key="2">
    <source>
        <dbReference type="Proteomes" id="UP000053259"/>
    </source>
</evidence>
<protein>
    <recommendedName>
        <fullName evidence="3">EthD domain-containing protein</fullName>
    </recommendedName>
</protein>
<dbReference type="GeneID" id="27315804"/>
<dbReference type="Proteomes" id="UP000053259">
    <property type="component" value="Unassembled WGS sequence"/>
</dbReference>
<keyword evidence="2" id="KW-1185">Reference proteome</keyword>
<gene>
    <name evidence="1" type="ORF">PV09_07831</name>
</gene>
<proteinExistence type="predicted"/>
<reference evidence="1 2" key="1">
    <citation type="submission" date="2015-01" db="EMBL/GenBank/DDBJ databases">
        <title>The Genome Sequence of Ochroconis gallopava CBS43764.</title>
        <authorList>
            <consortium name="The Broad Institute Genomics Platform"/>
            <person name="Cuomo C."/>
            <person name="de Hoog S."/>
            <person name="Gorbushina A."/>
            <person name="Stielow B."/>
            <person name="Teixiera M."/>
            <person name="Abouelleil A."/>
            <person name="Chapman S.B."/>
            <person name="Priest M."/>
            <person name="Young S.K."/>
            <person name="Wortman J."/>
            <person name="Nusbaum C."/>
            <person name="Birren B."/>
        </authorList>
    </citation>
    <scope>NUCLEOTIDE SEQUENCE [LARGE SCALE GENOMIC DNA]</scope>
    <source>
        <strain evidence="1 2">CBS 43764</strain>
    </source>
</reference>
<organism evidence="1 2">
    <name type="scientific">Verruconis gallopava</name>
    <dbReference type="NCBI Taxonomy" id="253628"/>
    <lineage>
        <taxon>Eukaryota</taxon>
        <taxon>Fungi</taxon>
        <taxon>Dikarya</taxon>
        <taxon>Ascomycota</taxon>
        <taxon>Pezizomycotina</taxon>
        <taxon>Dothideomycetes</taxon>
        <taxon>Pleosporomycetidae</taxon>
        <taxon>Venturiales</taxon>
        <taxon>Sympoventuriaceae</taxon>
        <taxon>Verruconis</taxon>
    </lineage>
</organism>
<sequence>MSSAGVLLVFSKPKAGFDEDNYNKWYSKFHIQDVVASGLSDLAVRYKNVKSDAKWPYLCLYRLPDVAKMQDHAVLGSIPVNHELLPGGGPWQDHLETDMRVFTLLDKYDGRDSMDGPRGKALRTVSMEPGEGNDEELNDWYLKEHYEKLSNVPGYRRSTRYKLADTKNEDGYPRFLSLHEFDSVDIPSASLKATTETEWGQKIFSSLKSVGLDAWQEIAATGATETKL</sequence>
<dbReference type="AlphaFoldDB" id="A0A0D1YIG0"/>
<dbReference type="SUPFAM" id="SSF54909">
    <property type="entry name" value="Dimeric alpha+beta barrel"/>
    <property type="match status" value="1"/>
</dbReference>
<dbReference type="OrthoDB" id="2851338at2759"/>
<accession>A0A0D1YIG0</accession>
<dbReference type="HOGENOM" id="CLU_073903_1_1_1"/>
<dbReference type="InParanoid" id="A0A0D1YIG0"/>
<name>A0A0D1YIG0_9PEZI</name>
<dbReference type="EMBL" id="KN847561">
    <property type="protein sequence ID" value="KIW00637.1"/>
    <property type="molecule type" value="Genomic_DNA"/>
</dbReference>